<evidence type="ECO:0000256" key="6">
    <source>
        <dbReference type="SAM" id="Phobius"/>
    </source>
</evidence>
<feature type="transmembrane region" description="Helical" evidence="6">
    <location>
        <begin position="197"/>
        <end position="216"/>
    </location>
</feature>
<evidence type="ECO:0000256" key="1">
    <source>
        <dbReference type="ARBA" id="ARBA00004141"/>
    </source>
</evidence>
<keyword evidence="5 6" id="KW-0472">Membrane</keyword>
<dbReference type="EMBL" id="JOJR01005783">
    <property type="protein sequence ID" value="RCN26870.1"/>
    <property type="molecule type" value="Genomic_DNA"/>
</dbReference>
<dbReference type="STRING" id="29170.A0A368F7E7"/>
<accession>A0A368F7E7</accession>
<dbReference type="GO" id="GO:0005768">
    <property type="term" value="C:endosome"/>
    <property type="evidence" value="ECO:0007669"/>
    <property type="project" value="TreeGrafter"/>
</dbReference>
<feature type="transmembrane region" description="Helical" evidence="6">
    <location>
        <begin position="169"/>
        <end position="185"/>
    </location>
</feature>
<protein>
    <submittedName>
        <fullName evidence="7">Vacuolar protein sorting 55</fullName>
    </submittedName>
</protein>
<evidence type="ECO:0000256" key="3">
    <source>
        <dbReference type="ARBA" id="ARBA00022692"/>
    </source>
</evidence>
<feature type="transmembrane region" description="Helical" evidence="6">
    <location>
        <begin position="228"/>
        <end position="251"/>
    </location>
</feature>
<feature type="transmembrane region" description="Helical" evidence="6">
    <location>
        <begin position="77"/>
        <end position="99"/>
    </location>
</feature>
<evidence type="ECO:0000256" key="5">
    <source>
        <dbReference type="ARBA" id="ARBA00023136"/>
    </source>
</evidence>
<evidence type="ECO:0000256" key="2">
    <source>
        <dbReference type="ARBA" id="ARBA00005645"/>
    </source>
</evidence>
<keyword evidence="4 6" id="KW-1133">Transmembrane helix</keyword>
<comment type="similarity">
    <text evidence="2">Belongs to the OB-RGRP/VPS55 family.</text>
</comment>
<evidence type="ECO:0000256" key="4">
    <source>
        <dbReference type="ARBA" id="ARBA00022989"/>
    </source>
</evidence>
<sequence>MISGGNLAMCFILMNIISAVAALAFAGVLGLTLLVLGCALPMFGNWSPMFVIAFYIFSPVPLMIARRFQEDMTGTNACVELALFITTAIVVSAFALPTVLAHAGTLNPRNIHPWILINGAYLSELVPPIYHGKMGGVRAVAALAFAGVLGLTLLVLGCALPMFGNWSPMFVIAFYIFSPVPLMIARRFQEDMTGTNACVELALFITTAIVVSAFALPTVLAHAGTIKVTAMLLVNSGSVVMFLTILAYFYLHREEDSGSWSQSLF</sequence>
<proteinExistence type="inferred from homology"/>
<feature type="transmembrane region" description="Helical" evidence="6">
    <location>
        <begin position="46"/>
        <end position="65"/>
    </location>
</feature>
<name>A0A368F7E7_ANCCA</name>
<dbReference type="PANTHER" id="PTHR12050:SF0">
    <property type="entry name" value="RH04491P"/>
    <property type="match status" value="1"/>
</dbReference>
<dbReference type="GO" id="GO:0016020">
    <property type="term" value="C:membrane"/>
    <property type="evidence" value="ECO:0007669"/>
    <property type="project" value="UniProtKB-SubCell"/>
</dbReference>
<evidence type="ECO:0000313" key="8">
    <source>
        <dbReference type="Proteomes" id="UP000252519"/>
    </source>
</evidence>
<keyword evidence="3 6" id="KW-0812">Transmembrane</keyword>
<dbReference type="PANTHER" id="PTHR12050">
    <property type="entry name" value="LEPTIN RECEPTOR-RELATED"/>
    <property type="match status" value="1"/>
</dbReference>
<evidence type="ECO:0000313" key="7">
    <source>
        <dbReference type="EMBL" id="RCN26870.1"/>
    </source>
</evidence>
<organism evidence="7 8">
    <name type="scientific">Ancylostoma caninum</name>
    <name type="common">Dog hookworm</name>
    <dbReference type="NCBI Taxonomy" id="29170"/>
    <lineage>
        <taxon>Eukaryota</taxon>
        <taxon>Metazoa</taxon>
        <taxon>Ecdysozoa</taxon>
        <taxon>Nematoda</taxon>
        <taxon>Chromadorea</taxon>
        <taxon>Rhabditida</taxon>
        <taxon>Rhabditina</taxon>
        <taxon>Rhabditomorpha</taxon>
        <taxon>Strongyloidea</taxon>
        <taxon>Ancylostomatidae</taxon>
        <taxon>Ancylostomatinae</taxon>
        <taxon>Ancylostoma</taxon>
    </lineage>
</organism>
<comment type="caution">
    <text evidence="7">The sequence shown here is derived from an EMBL/GenBank/DDBJ whole genome shotgun (WGS) entry which is preliminary data.</text>
</comment>
<gene>
    <name evidence="7" type="ORF">ANCCAN_27402</name>
</gene>
<dbReference type="OrthoDB" id="14246at2759"/>
<reference evidence="7 8" key="1">
    <citation type="submission" date="2014-10" db="EMBL/GenBank/DDBJ databases">
        <title>Draft genome of the hookworm Ancylostoma caninum.</title>
        <authorList>
            <person name="Mitreva M."/>
        </authorList>
    </citation>
    <scope>NUCLEOTIDE SEQUENCE [LARGE SCALE GENOMIC DNA]</scope>
    <source>
        <strain evidence="7 8">Baltimore</strain>
    </source>
</reference>
<dbReference type="Proteomes" id="UP000252519">
    <property type="component" value="Unassembled WGS sequence"/>
</dbReference>
<comment type="subcellular location">
    <subcellularLocation>
        <location evidence="1">Membrane</location>
        <topology evidence="1">Multi-pass membrane protein</topology>
    </subcellularLocation>
</comment>
<feature type="transmembrane region" description="Helical" evidence="6">
    <location>
        <begin position="142"/>
        <end position="163"/>
    </location>
</feature>
<feature type="transmembrane region" description="Helical" evidence="6">
    <location>
        <begin position="12"/>
        <end position="34"/>
    </location>
</feature>
<dbReference type="AlphaFoldDB" id="A0A368F7E7"/>
<dbReference type="InterPro" id="IPR007262">
    <property type="entry name" value="Vps55/LEPROT"/>
</dbReference>
<dbReference type="Pfam" id="PF04133">
    <property type="entry name" value="Vps55"/>
    <property type="match status" value="2"/>
</dbReference>
<keyword evidence="8" id="KW-1185">Reference proteome</keyword>
<dbReference type="GO" id="GO:0032511">
    <property type="term" value="P:late endosome to vacuole transport via multivesicular body sorting pathway"/>
    <property type="evidence" value="ECO:0007669"/>
    <property type="project" value="TreeGrafter"/>
</dbReference>